<organism evidence="3">
    <name type="scientific">Magallana gigas</name>
    <name type="common">Pacific oyster</name>
    <name type="synonym">Crassostrea gigas</name>
    <dbReference type="NCBI Taxonomy" id="29159"/>
    <lineage>
        <taxon>Eukaryota</taxon>
        <taxon>Metazoa</taxon>
        <taxon>Spiralia</taxon>
        <taxon>Lophotrochozoa</taxon>
        <taxon>Mollusca</taxon>
        <taxon>Bivalvia</taxon>
        <taxon>Autobranchia</taxon>
        <taxon>Pteriomorphia</taxon>
        <taxon>Ostreida</taxon>
        <taxon>Ostreoidea</taxon>
        <taxon>Ostreidae</taxon>
        <taxon>Magallana</taxon>
    </lineage>
</organism>
<proteinExistence type="inferred from homology"/>
<dbReference type="GO" id="GO:0004531">
    <property type="term" value="F:deoxyribonuclease II activity"/>
    <property type="evidence" value="ECO:0007669"/>
    <property type="project" value="InterPro"/>
</dbReference>
<dbReference type="AlphaFoldDB" id="K1PZ27"/>
<protein>
    <submittedName>
        <fullName evidence="3">Deoxyribonuclease-2-alpha</fullName>
    </submittedName>
</protein>
<evidence type="ECO:0000256" key="1">
    <source>
        <dbReference type="ARBA" id="ARBA00007527"/>
    </source>
</evidence>
<dbReference type="InParanoid" id="K1PZ27"/>
<evidence type="ECO:0000256" key="2">
    <source>
        <dbReference type="ARBA" id="ARBA00022801"/>
    </source>
</evidence>
<dbReference type="PANTHER" id="PTHR10858">
    <property type="entry name" value="DEOXYRIBONUCLEASE II"/>
    <property type="match status" value="1"/>
</dbReference>
<dbReference type="HOGENOM" id="CLU_1827158_0_0_1"/>
<keyword evidence="2" id="KW-0378">Hydrolase</keyword>
<comment type="similarity">
    <text evidence="1">Belongs to the DNase II family.</text>
</comment>
<evidence type="ECO:0000313" key="3">
    <source>
        <dbReference type="EMBL" id="EKC29457.1"/>
    </source>
</evidence>
<dbReference type="InterPro" id="IPR004947">
    <property type="entry name" value="DNase_II"/>
</dbReference>
<gene>
    <name evidence="3" type="ORF">CGI_10025464</name>
</gene>
<dbReference type="PANTHER" id="PTHR10858:SF23">
    <property type="entry name" value="DEOXYRIBONUCLEASE II"/>
    <property type="match status" value="1"/>
</dbReference>
<sequence length="141" mass="15944">MRFAKGGAKPLASQDELVLLEKKVINVKEVCFNNNITFSDGVDHSKWAVAKQSPWICIGDLNREEAQKQRGGLSVCLKDAIAAKEFRDLHDRCIYSMIKTANAKLRKRPKPPKRPVLGVKKKPLKKQKGRKYYLLGLLLTV</sequence>
<dbReference type="Pfam" id="PF03265">
    <property type="entry name" value="DNase_II"/>
    <property type="match status" value="1"/>
</dbReference>
<dbReference type="GO" id="GO:0006309">
    <property type="term" value="P:apoptotic DNA fragmentation"/>
    <property type="evidence" value="ECO:0007669"/>
    <property type="project" value="TreeGrafter"/>
</dbReference>
<accession>K1PZ27</accession>
<dbReference type="EMBL" id="JH818671">
    <property type="protein sequence ID" value="EKC29457.1"/>
    <property type="molecule type" value="Genomic_DNA"/>
</dbReference>
<reference evidence="3" key="1">
    <citation type="journal article" date="2012" name="Nature">
        <title>The oyster genome reveals stress adaptation and complexity of shell formation.</title>
        <authorList>
            <person name="Zhang G."/>
            <person name="Fang X."/>
            <person name="Guo X."/>
            <person name="Li L."/>
            <person name="Luo R."/>
            <person name="Xu F."/>
            <person name="Yang P."/>
            <person name="Zhang L."/>
            <person name="Wang X."/>
            <person name="Qi H."/>
            <person name="Xiong Z."/>
            <person name="Que H."/>
            <person name="Xie Y."/>
            <person name="Holland P.W."/>
            <person name="Paps J."/>
            <person name="Zhu Y."/>
            <person name="Wu F."/>
            <person name="Chen Y."/>
            <person name="Wang J."/>
            <person name="Peng C."/>
            <person name="Meng J."/>
            <person name="Yang L."/>
            <person name="Liu J."/>
            <person name="Wen B."/>
            <person name="Zhang N."/>
            <person name="Huang Z."/>
            <person name="Zhu Q."/>
            <person name="Feng Y."/>
            <person name="Mount A."/>
            <person name="Hedgecock D."/>
            <person name="Xu Z."/>
            <person name="Liu Y."/>
            <person name="Domazet-Loso T."/>
            <person name="Du Y."/>
            <person name="Sun X."/>
            <person name="Zhang S."/>
            <person name="Liu B."/>
            <person name="Cheng P."/>
            <person name="Jiang X."/>
            <person name="Li J."/>
            <person name="Fan D."/>
            <person name="Wang W."/>
            <person name="Fu W."/>
            <person name="Wang T."/>
            <person name="Wang B."/>
            <person name="Zhang J."/>
            <person name="Peng Z."/>
            <person name="Li Y."/>
            <person name="Li N."/>
            <person name="Wang J."/>
            <person name="Chen M."/>
            <person name="He Y."/>
            <person name="Tan F."/>
            <person name="Song X."/>
            <person name="Zheng Q."/>
            <person name="Huang R."/>
            <person name="Yang H."/>
            <person name="Du X."/>
            <person name="Chen L."/>
            <person name="Yang M."/>
            <person name="Gaffney P.M."/>
            <person name="Wang S."/>
            <person name="Luo L."/>
            <person name="She Z."/>
            <person name="Ming Y."/>
            <person name="Huang W."/>
            <person name="Zhang S."/>
            <person name="Huang B."/>
            <person name="Zhang Y."/>
            <person name="Qu T."/>
            <person name="Ni P."/>
            <person name="Miao G."/>
            <person name="Wang J."/>
            <person name="Wang Q."/>
            <person name="Steinberg C.E."/>
            <person name="Wang H."/>
            <person name="Li N."/>
            <person name="Qian L."/>
            <person name="Zhang G."/>
            <person name="Li Y."/>
            <person name="Yang H."/>
            <person name="Liu X."/>
            <person name="Wang J."/>
            <person name="Yin Y."/>
            <person name="Wang J."/>
        </authorList>
    </citation>
    <scope>NUCLEOTIDE SEQUENCE [LARGE SCALE GENOMIC DNA]</scope>
    <source>
        <strain evidence="3">05x7-T-G4-1.051#20</strain>
    </source>
</reference>
<name>K1PZ27_MAGGI</name>